<feature type="compositionally biased region" description="Pro residues" evidence="11">
    <location>
        <begin position="1841"/>
        <end position="1854"/>
    </location>
</feature>
<evidence type="ECO:0000313" key="13">
    <source>
        <dbReference type="EMBL" id="PWA02089.1"/>
    </source>
</evidence>
<dbReference type="GO" id="GO:0070971">
    <property type="term" value="C:endoplasmic reticulum exit site"/>
    <property type="evidence" value="ECO:0007669"/>
    <property type="project" value="TreeGrafter"/>
</dbReference>
<dbReference type="GO" id="GO:0070973">
    <property type="term" value="P:protein localization to endoplasmic reticulum exit site"/>
    <property type="evidence" value="ECO:0007669"/>
    <property type="project" value="TreeGrafter"/>
</dbReference>
<dbReference type="EMBL" id="MBFU01000107">
    <property type="protein sequence ID" value="PWA02089.1"/>
    <property type="molecule type" value="Genomic_DNA"/>
</dbReference>
<feature type="compositionally biased region" description="Polar residues" evidence="11">
    <location>
        <begin position="1741"/>
        <end position="1750"/>
    </location>
</feature>
<comment type="subcellular location">
    <subcellularLocation>
        <location evidence="1">Endoplasmic reticulum</location>
    </subcellularLocation>
</comment>
<feature type="region of interest" description="Disordered" evidence="11">
    <location>
        <begin position="1632"/>
        <end position="1696"/>
    </location>
</feature>
<proteinExistence type="inferred from homology"/>
<organism evidence="13 14">
    <name type="scientific">Smittium angustum</name>
    <dbReference type="NCBI Taxonomy" id="133377"/>
    <lineage>
        <taxon>Eukaryota</taxon>
        <taxon>Fungi</taxon>
        <taxon>Fungi incertae sedis</taxon>
        <taxon>Zoopagomycota</taxon>
        <taxon>Kickxellomycotina</taxon>
        <taxon>Harpellomycetes</taxon>
        <taxon>Harpellales</taxon>
        <taxon>Legeriomycetaceae</taxon>
        <taxon>Smittium</taxon>
    </lineage>
</organism>
<feature type="compositionally biased region" description="Polar residues" evidence="11">
    <location>
        <begin position="1757"/>
        <end position="1770"/>
    </location>
</feature>
<name>A0A2U1JAQ5_SMIAN</name>
<comment type="caution">
    <text evidence="13">The sequence shown here is derived from an EMBL/GenBank/DDBJ whole genome shotgun (WGS) entry which is preliminary data.</text>
</comment>
<feature type="domain" description="Sec16 Sec23-binding" evidence="12">
    <location>
        <begin position="1039"/>
        <end position="1210"/>
    </location>
</feature>
<dbReference type="InterPro" id="IPR024298">
    <property type="entry name" value="Sec16_Sec23-bd"/>
</dbReference>
<evidence type="ECO:0000259" key="12">
    <source>
        <dbReference type="Pfam" id="PF12931"/>
    </source>
</evidence>
<evidence type="ECO:0000256" key="9">
    <source>
        <dbReference type="ARBA" id="ARBA00030650"/>
    </source>
</evidence>
<feature type="compositionally biased region" description="Polar residues" evidence="11">
    <location>
        <begin position="1634"/>
        <end position="1656"/>
    </location>
</feature>
<keyword evidence="14" id="KW-1185">Reference proteome</keyword>
<evidence type="ECO:0000256" key="3">
    <source>
        <dbReference type="ARBA" id="ARBA00020746"/>
    </source>
</evidence>
<dbReference type="GO" id="GO:0007030">
    <property type="term" value="P:Golgi organization"/>
    <property type="evidence" value="ECO:0007669"/>
    <property type="project" value="TreeGrafter"/>
</dbReference>
<dbReference type="PANTHER" id="PTHR13402:SF6">
    <property type="entry name" value="SECRETORY 16, ISOFORM I"/>
    <property type="match status" value="1"/>
</dbReference>
<sequence length="1987" mass="222193">MSNSENEKTKNNLTSKKTPALDEPIPFFQNEKDSFDFLSVVKPIQQNQTVPTNHQENFFDQHFQNPPSHNQNQINSNANTNQMSLNQETNEYNFAQNDYLDNQTALNNNYVQGNVENMYQYDNANTTEQVFQDQSWDENPDYEQIYNNNSMYSQIAYDDQSGQYYDQMTGHFYDQDYQQFYNGETGEWYYYSPDGNPIVTSIEDGFIQTENQPPVERIPKTEMFQEQQSLEQNNLPMDFSGNTEYQEQEFVQDNTLPIKSTSDANDFYRNEFSGEEQILEPSGQLLKANTDINQILEQSEKHQNTLDKIIPSTKETPPIAKHLEAKTIAKNLESSPIDLGSSFENIDLNASQAVSPNPAFLQDSNSSQAEYSNDSWVNADIISTQNTFSSIESPELLFDSLAQETADKHDFKLQDGNVNKNLEKENSPPIEQIVPSNDESLNSVQENNVDYGVLDTGLENSIDTTNYETQPQVINDALELKSIQNENLQKKGNHADEPSLLPPVEEFASSQVLETQNDDGVFNDISLDDGDKLDLKNPIEDFETVSTPVVGEPGPVNLEKKISQVSLGGIFDERVENEDSQFEYLSGSDFVLDSAVEKTENKTESLQPNLSSETKNISHHPNQLHIYNPDSEQVGIENEFENLVTDENIQDIEDSSTKILENQTIDNQDIIPQSPPNNTDTVEGSVAETQYYQEMYNKEYQDQYQQQYGEYPEQYPEGYQEQYPEQYPEEYQEQYQEQYPEEYQEQYTEQYPEEYQGQYPEQYPEEYQEQYPEENIEEVTGLSQNPNKFVQKDFQAFEEIQDRDITNNQEYGYYGYETPAYESGYTYEQNTQSESTKYPPVICFGFGGKIVTVFPTRSTDSSIINTRVNIDKLSRVIPSAYCPAPDENQFIYDGKLEKNHLASMLQMSSERCSSFVKGADAVNAWKIQKTQSTRLENNLNQDEKDDSETLCLRVNFKKAMWTALQAIIQSRGFLENCDKAQICELSQTIESISGSSSNTKIPLKNRRQDGISDTLTQPETDMVQAHALSHGNPKQLQTVESLLLKGDRLGAVNFSVSNNMWTHALIISSCVSVDVWKSTVSNYIKEFMPNGSLDNFGDTEHFNDTEFSLNIQYKLFVGMKTEALEINKNTDTLTNNTNESWKVKWAKALAVTISNYTPGYLPAITSLGDKLMSIGEVESAHLCYVLSMSTANIFQRHSTGLIKYPMIGGSVRLGTSLKTSLPGINYDNLDAVSQTKFKIPSISWDSSKELGLMWTEMYEVAQVFNVAFSSNDSATAANLGGSSNSNPSKGVSKQDKINEQRALALLKKYSCIPHLQAYKLSYAWWLTDCGYNELALRYCDSINNIINLDSGANSLYFNEAFKRNLSGLQNMLIESGVNVTPDNTRSLLKTKTNSQTWLNLSVPKPSLSTIFNVFDSSIEKLISGSSPHSVSGNQNGTYPNSARNSMSVDDRSDGFKGKEAQTGNKWELGPDKYSIPADSSTAKQGAHFDLMSVSSARQSLDGYSEYPYNATSDSEMLYQANFSPKFSPQTSVANRFSVDGHRSEYIGTGSKYHETLEKPGTGNYEASRNINSMNGSGRGTPVTDMSNFRSHNISNVVSGRSVGSPYQQFAAKNMQTRPLDKRKAKKNNYYAISPFSQNDNSNVNGVGPENSGTTTPIIPRPDPMESMFINSSDTSTFAGSGDGYNQNGNMGEYNDMNSVSENQKTVEHKQDYGNNNNYPADDDDDFMGFGNKSLNKKKASNQDSENSTLAENDEKSQPNSKTDNLKKANTQEISKKQSKFGLGLFKGLFWSANSGASGDDSKGTRADLGEKNSFVYDPVEKRWVNKIISSNDTKSAEPAPGSVPPPKSSFPPPKSTSSPFSAPPSAPPSALPPNVSSGTLNGISNNMNESNFNMGSNLTSNQINGVNNNQTRQLHGSASFSSNPLLPSSESTTSLRKGSNTPLISENGVLTRPAQPTGSVPPRSARAGGPQKRGARNRYVDVFNQQQ</sequence>
<evidence type="ECO:0000256" key="10">
    <source>
        <dbReference type="ARBA" id="ARBA00030878"/>
    </source>
</evidence>
<dbReference type="PANTHER" id="PTHR13402">
    <property type="entry name" value="RGPR-RELATED"/>
    <property type="match status" value="1"/>
</dbReference>
<comment type="similarity">
    <text evidence="2">Belongs to the SEC16 family.</text>
</comment>
<dbReference type="GO" id="GO:0012507">
    <property type="term" value="C:ER to Golgi transport vesicle membrane"/>
    <property type="evidence" value="ECO:0007669"/>
    <property type="project" value="TreeGrafter"/>
</dbReference>
<protein>
    <recommendedName>
        <fullName evidence="4">COPII coat assembly protein SEC16</fullName>
    </recommendedName>
    <alternativeName>
        <fullName evidence="3">COPII coat assembly protein sec16</fullName>
    </alternativeName>
    <alternativeName>
        <fullName evidence="9 10">protein transport protein SEC16</fullName>
    </alternativeName>
</protein>
<accession>A0A2U1JAQ5</accession>
<evidence type="ECO:0000256" key="2">
    <source>
        <dbReference type="ARBA" id="ARBA00005927"/>
    </source>
</evidence>
<feature type="compositionally biased region" description="Basic and acidic residues" evidence="11">
    <location>
        <begin position="1448"/>
        <end position="1459"/>
    </location>
</feature>
<feature type="compositionally biased region" description="Low complexity" evidence="11">
    <location>
        <begin position="1917"/>
        <end position="1935"/>
    </location>
</feature>
<evidence type="ECO:0000256" key="6">
    <source>
        <dbReference type="ARBA" id="ARBA00022824"/>
    </source>
</evidence>
<evidence type="ECO:0000256" key="8">
    <source>
        <dbReference type="ARBA" id="ARBA00024687"/>
    </source>
</evidence>
<feature type="region of interest" description="Disordered" evidence="11">
    <location>
        <begin position="1830"/>
        <end position="1987"/>
    </location>
</feature>
<dbReference type="GO" id="GO:0016192">
    <property type="term" value="P:vesicle-mediated transport"/>
    <property type="evidence" value="ECO:0007669"/>
    <property type="project" value="UniProtKB-KW"/>
</dbReference>
<keyword evidence="7" id="KW-0931">ER-Golgi transport</keyword>
<feature type="domain" description="Sec16 Sec23-binding" evidence="12">
    <location>
        <begin position="1307"/>
        <end position="1424"/>
    </location>
</feature>
<evidence type="ECO:0000256" key="1">
    <source>
        <dbReference type="ARBA" id="ARBA00004240"/>
    </source>
</evidence>
<reference evidence="13 14" key="1">
    <citation type="journal article" date="2018" name="MBio">
        <title>Comparative Genomics Reveals the Core Gene Toolbox for the Fungus-Insect Symbiosis.</title>
        <authorList>
            <person name="Wang Y."/>
            <person name="Stata M."/>
            <person name="Wang W."/>
            <person name="Stajich J.E."/>
            <person name="White M.M."/>
            <person name="Moncalvo J.M."/>
        </authorList>
    </citation>
    <scope>NUCLEOTIDE SEQUENCE [LARGE SCALE GENOMIC DNA]</scope>
    <source>
        <strain evidence="13 14">AUS-126-30</strain>
    </source>
</reference>
<keyword evidence="5" id="KW-0813">Transport</keyword>
<evidence type="ECO:0000256" key="5">
    <source>
        <dbReference type="ARBA" id="ARBA00022448"/>
    </source>
</evidence>
<dbReference type="Gene3D" id="1.25.40.1030">
    <property type="match status" value="1"/>
</dbReference>
<feature type="region of interest" description="Disordered" evidence="11">
    <location>
        <begin position="1"/>
        <end position="23"/>
    </location>
</feature>
<gene>
    <name evidence="13" type="ORF">BB558_001773</name>
</gene>
<evidence type="ECO:0000313" key="14">
    <source>
        <dbReference type="Proteomes" id="UP000245591"/>
    </source>
</evidence>
<feature type="compositionally biased region" description="Polar residues" evidence="11">
    <location>
        <begin position="1878"/>
        <end position="1916"/>
    </location>
</feature>
<feature type="compositionally biased region" description="Pro residues" evidence="11">
    <location>
        <begin position="1861"/>
        <end position="1871"/>
    </location>
</feature>
<dbReference type="Pfam" id="PF12931">
    <property type="entry name" value="TPR_Sec16"/>
    <property type="match status" value="2"/>
</dbReference>
<comment type="function">
    <text evidence="8">Involved in the initiation of assembly of the COPII coat required for the formation of transport vesicles from the endoplasmic reticulum (ER) and the selection of cargo molecules. Also involved in autophagy.</text>
</comment>
<evidence type="ECO:0000256" key="7">
    <source>
        <dbReference type="ARBA" id="ARBA00022892"/>
    </source>
</evidence>
<feature type="compositionally biased region" description="Basic and acidic residues" evidence="11">
    <location>
        <begin position="1"/>
        <end position="10"/>
    </location>
</feature>
<feature type="region of interest" description="Disordered" evidence="11">
    <location>
        <begin position="1709"/>
        <end position="1770"/>
    </location>
</feature>
<feature type="region of interest" description="Disordered" evidence="11">
    <location>
        <begin position="1423"/>
        <end position="1471"/>
    </location>
</feature>
<keyword evidence="6" id="KW-0256">Endoplasmic reticulum</keyword>
<evidence type="ECO:0000256" key="11">
    <source>
        <dbReference type="SAM" id="MobiDB-lite"/>
    </source>
</evidence>
<feature type="compositionally biased region" description="Polar residues" evidence="11">
    <location>
        <begin position="1423"/>
        <end position="1447"/>
    </location>
</feature>
<evidence type="ECO:0000256" key="4">
    <source>
        <dbReference type="ARBA" id="ARBA00021659"/>
    </source>
</evidence>
<feature type="compositionally biased region" description="Polar residues" evidence="11">
    <location>
        <begin position="1668"/>
        <end position="1696"/>
    </location>
</feature>
<dbReference type="Proteomes" id="UP000245591">
    <property type="component" value="Unassembled WGS sequence"/>
</dbReference>